<evidence type="ECO:0000313" key="5">
    <source>
        <dbReference type="Proteomes" id="UP000777482"/>
    </source>
</evidence>
<dbReference type="Proteomes" id="UP000777482">
    <property type="component" value="Unassembled WGS sequence"/>
</dbReference>
<proteinExistence type="predicted"/>
<feature type="compositionally biased region" description="Low complexity" evidence="2">
    <location>
        <begin position="191"/>
        <end position="202"/>
    </location>
</feature>
<dbReference type="EMBL" id="PUHQ01000044">
    <property type="protein sequence ID" value="KAG0660441.1"/>
    <property type="molecule type" value="Genomic_DNA"/>
</dbReference>
<dbReference type="OrthoDB" id="3243207at2759"/>
<protein>
    <submittedName>
        <fullName evidence="4">3-oxoacyl-[acyl-carrier-protein] synthase</fullName>
    </submittedName>
</protein>
<keyword evidence="1" id="KW-0808">Transferase</keyword>
<name>A0A9P6W281_RHOMI</name>
<feature type="region of interest" description="Disordered" evidence="2">
    <location>
        <begin position="188"/>
        <end position="207"/>
    </location>
</feature>
<accession>A0A9P6W281</accession>
<reference evidence="4 5" key="1">
    <citation type="submission" date="2020-11" db="EMBL/GenBank/DDBJ databases">
        <title>Kefir isolates.</title>
        <authorList>
            <person name="Marcisauskas S."/>
            <person name="Kim Y."/>
            <person name="Blasche S."/>
        </authorList>
    </citation>
    <scope>NUCLEOTIDE SEQUENCE [LARGE SCALE GENOMIC DNA]</scope>
    <source>
        <strain evidence="4 5">KR</strain>
    </source>
</reference>
<dbReference type="InterPro" id="IPR050830">
    <property type="entry name" value="Fungal_FAS"/>
</dbReference>
<organism evidence="4 5">
    <name type="scientific">Rhodotorula mucilaginosa</name>
    <name type="common">Yeast</name>
    <name type="synonym">Rhodotorula rubra</name>
    <dbReference type="NCBI Taxonomy" id="5537"/>
    <lineage>
        <taxon>Eukaryota</taxon>
        <taxon>Fungi</taxon>
        <taxon>Dikarya</taxon>
        <taxon>Basidiomycota</taxon>
        <taxon>Pucciniomycotina</taxon>
        <taxon>Microbotryomycetes</taxon>
        <taxon>Sporidiobolales</taxon>
        <taxon>Sporidiobolaceae</taxon>
        <taxon>Rhodotorula</taxon>
    </lineage>
</organism>
<dbReference type="AlphaFoldDB" id="A0A9P6W281"/>
<dbReference type="Pfam" id="PF00698">
    <property type="entry name" value="Acyl_transf_1"/>
    <property type="match status" value="1"/>
</dbReference>
<dbReference type="GO" id="GO:0016740">
    <property type="term" value="F:transferase activity"/>
    <property type="evidence" value="ECO:0007669"/>
    <property type="project" value="UniProtKB-KW"/>
</dbReference>
<dbReference type="PANTHER" id="PTHR10982">
    <property type="entry name" value="MALONYL COA-ACYL CARRIER PROTEIN TRANSACYLASE"/>
    <property type="match status" value="1"/>
</dbReference>
<dbReference type="Pfam" id="PF22235">
    <property type="entry name" value="FAS1_thioest_ins"/>
    <property type="match status" value="1"/>
</dbReference>
<dbReference type="PANTHER" id="PTHR10982:SF21">
    <property type="entry name" value="FATTY ACID SYNTHASE SUBUNIT BETA"/>
    <property type="match status" value="1"/>
</dbReference>
<feature type="non-terminal residue" evidence="4">
    <location>
        <position position="1188"/>
    </location>
</feature>
<dbReference type="Gene3D" id="6.10.140.1400">
    <property type="match status" value="1"/>
</dbReference>
<feature type="compositionally biased region" description="Low complexity" evidence="2">
    <location>
        <begin position="516"/>
        <end position="544"/>
    </location>
</feature>
<evidence type="ECO:0000256" key="1">
    <source>
        <dbReference type="ARBA" id="ARBA00022679"/>
    </source>
</evidence>
<keyword evidence="5" id="KW-1185">Reference proteome</keyword>
<feature type="compositionally biased region" description="Low complexity" evidence="2">
    <location>
        <begin position="470"/>
        <end position="484"/>
    </location>
</feature>
<dbReference type="InterPro" id="IPR016035">
    <property type="entry name" value="Acyl_Trfase/lysoPLipase"/>
</dbReference>
<feature type="domain" description="Malonyl-CoA:ACP transacylase (MAT)" evidence="3">
    <location>
        <begin position="806"/>
        <end position="1019"/>
    </location>
</feature>
<comment type="caution">
    <text evidence="4">The sequence shown here is derived from an EMBL/GenBank/DDBJ whole genome shotgun (WGS) entry which is preliminary data.</text>
</comment>
<dbReference type="Gene3D" id="2.40.128.700">
    <property type="match status" value="1"/>
</dbReference>
<dbReference type="SUPFAM" id="SSF52151">
    <property type="entry name" value="FabD/lysophospholipase-like"/>
    <property type="match status" value="1"/>
</dbReference>
<feature type="compositionally biased region" description="Low complexity" evidence="2">
    <location>
        <begin position="155"/>
        <end position="164"/>
    </location>
</feature>
<feature type="compositionally biased region" description="Polar residues" evidence="2">
    <location>
        <begin position="18"/>
        <end position="29"/>
    </location>
</feature>
<feature type="region of interest" description="Disordered" evidence="2">
    <location>
        <begin position="384"/>
        <end position="596"/>
    </location>
</feature>
<gene>
    <name evidence="4" type="primary">FAS2_2</name>
    <name evidence="4" type="ORF">C6P46_004623</name>
</gene>
<evidence type="ECO:0000256" key="2">
    <source>
        <dbReference type="SAM" id="MobiDB-lite"/>
    </source>
</evidence>
<feature type="region of interest" description="Disordered" evidence="2">
    <location>
        <begin position="18"/>
        <end position="81"/>
    </location>
</feature>
<evidence type="ECO:0000259" key="3">
    <source>
        <dbReference type="Pfam" id="PF00698"/>
    </source>
</evidence>
<sequence length="1188" mass="127375">MRSGRLFTTTLNATTSRALQPATAASGTNLAGGGPSNMATTTAPARAAPAPFSQAPAGIGGAPKQPQRIGPQAPQPALTSTWTKLKEHELLDRLRNDMRAAEAPFDMSTFVCELDEIKGKILERNPICPLQALDSAAPSDDSTATSLDRTLPSASATLSSLGTTNPTAVPASQGNIRARHSADMSWEIQVTSSHSQTGSTTSAAPQRHQQLLEKVRQMGLHGRVVRLRDEQASGRYVPGEKEVARENLNGIVTGRRRMEASPWKDLHSEAVFGVPERKRFRVRSEESGSDSDSDSDGANRDGEYDEADGASVSTRGSSDNKFFPSQSQPVATFTRRTSVRLRKQAIPEPSPTPTPPATADTVATDMPSPTLGVFGVLNFDGVAGLPVADGPPPGKEEDQEPPSPRRRTPGNARVRNLAKSAQALPALLSQQPSRAPSTGMGHRPQPQPLSEAPPVFKEPARPASRTPAGQQQDTSLRQQQQSPQRPQPPSSPSNISAEDAPTLGTPTSAQPPPDRLSYAATASKLLASTSARPRQPAARAPAARRATRPGTEGSMHLPLASRSKRTVGGDARQQEGPGGHAASVPPSWWRGSRPRRPRSLASREIITLASSDILLSPDKATCIQTGVISARTTRPVLPPAIDGHSLDLLHLSNGFRVCTGAPALKVGDVVKTVLRIETITNSDTGKTITIPIIEVASSFFYRGKCTDFSQTFSRVTQPTYSVPIKTPQALAVLRAKESIRLDDDSKPLEVGTTLHFKLESHYGFHDKSSYTMMNTTGGAYIFIPELQLAVKLATLDYTPEGEGVNCMFAGHSLEEYSALASIADISPISVFVDVVYRGITMQRAVKRDHMDRSSYIMVATDPGHIGKTSGDAAERGVVETTSRRANILLKLVDFNIEGHNVLNFLKVQKIDLVKLTETMLIEQVKEHLCEIVDECVQKARDLQAKTGFVTLERGFATIPLPGIDVPFHSRYLWAGGTPFRTYLSTKVNPAHFDTDLLIGRYMPNLTAVPYEVNKEYAERIHTQTSSPRSNKILSAWDEERWGAPENRNKLGYAILVELLAYQLASPCAGSRLRTSSSRTSSLSASSRSAQAHDSALGIKRAIYCIAKNQKEIYYQNDDVTDDAPAPAAAAAAPSAAAPKAAAAPVAAAPPPPAPVAAAPAAAVADEPLKAVDTLRIIIAQKLKKPVAE</sequence>
<feature type="region of interest" description="Disordered" evidence="2">
    <location>
        <begin position="280"/>
        <end position="366"/>
    </location>
</feature>
<feature type="compositionally biased region" description="Low complexity" evidence="2">
    <location>
        <begin position="39"/>
        <end position="57"/>
    </location>
</feature>
<dbReference type="InterPro" id="IPR014043">
    <property type="entry name" value="Acyl_transferase_dom"/>
</dbReference>
<dbReference type="Gene3D" id="3.30.70.3330">
    <property type="match status" value="1"/>
</dbReference>
<feature type="region of interest" description="Disordered" evidence="2">
    <location>
        <begin position="155"/>
        <end position="181"/>
    </location>
</feature>
<feature type="compositionally biased region" description="Polar residues" evidence="2">
    <location>
        <begin position="311"/>
        <end position="336"/>
    </location>
</feature>
<feature type="compositionally biased region" description="Polar residues" evidence="2">
    <location>
        <begin position="165"/>
        <end position="175"/>
    </location>
</feature>
<evidence type="ECO:0000313" key="4">
    <source>
        <dbReference type="EMBL" id="KAG0660441.1"/>
    </source>
</evidence>